<organism evidence="2">
    <name type="scientific">uncultured Rubrobacteraceae bacterium</name>
    <dbReference type="NCBI Taxonomy" id="349277"/>
    <lineage>
        <taxon>Bacteria</taxon>
        <taxon>Bacillati</taxon>
        <taxon>Actinomycetota</taxon>
        <taxon>Rubrobacteria</taxon>
        <taxon>Rubrobacterales</taxon>
        <taxon>Rubrobacteraceae</taxon>
        <taxon>environmental samples</taxon>
    </lineage>
</organism>
<accession>A0A6J4S4H9</accession>
<name>A0A6J4S4H9_9ACTN</name>
<dbReference type="EMBL" id="CADCVH010000131">
    <property type="protein sequence ID" value="CAA9483327.1"/>
    <property type="molecule type" value="Genomic_DNA"/>
</dbReference>
<protein>
    <recommendedName>
        <fullName evidence="1">GmrSD restriction endonucleases N-terminal domain-containing protein</fullName>
    </recommendedName>
</protein>
<dbReference type="Pfam" id="PF03235">
    <property type="entry name" value="GmrSD_N"/>
    <property type="match status" value="1"/>
</dbReference>
<sequence length="414" mass="46959">MVEAPTVGIGRLLKEGGRFLIPHHQRDYSWTEDELDQLFKDVYDAKDSGQGEYFVGLMVFKPESERVYTILDGQQRLATTVIILAAIRSWLTARGFEDDFRKIQSDYIASRELGEDEMEPILVLNQANNDAFVRRVVHESPVEDIRRELAALNRYDPNRALLEAALFCRARVDEIASEADEPAQGARRLFDLVRYLRDSVKGVTLNVPSEVNAYTVFETLNDRGLDLSVLDLAKNHLFGQAGDGVLLRDIQGRWSQMMANLTNVKADDFLKAWWTSRNGRVQNPQLFARFKERVSSRGDAGELSSDMLAASEQYTALEVADDPLWSGYSEEAKERVRNLKLLGGQQVHPVLLSALERFPQAEVERLLRLLEILIVRYQLVGGGRTGRLEISCARLASRSRWAARPRRKVAPTPR</sequence>
<dbReference type="InterPro" id="IPR004919">
    <property type="entry name" value="GmrSD_N"/>
</dbReference>
<proteinExistence type="predicted"/>
<dbReference type="PANTHER" id="PTHR35149">
    <property type="entry name" value="SLL5132 PROTEIN"/>
    <property type="match status" value="1"/>
</dbReference>
<evidence type="ECO:0000259" key="1">
    <source>
        <dbReference type="Pfam" id="PF03235"/>
    </source>
</evidence>
<dbReference type="PANTHER" id="PTHR35149:SF2">
    <property type="entry name" value="DUF262 DOMAIN-CONTAINING PROTEIN"/>
    <property type="match status" value="1"/>
</dbReference>
<feature type="domain" description="GmrSD restriction endonucleases N-terminal" evidence="1">
    <location>
        <begin position="10"/>
        <end position="238"/>
    </location>
</feature>
<reference evidence="2" key="1">
    <citation type="submission" date="2020-02" db="EMBL/GenBank/DDBJ databases">
        <authorList>
            <person name="Meier V. D."/>
        </authorList>
    </citation>
    <scope>NUCLEOTIDE SEQUENCE</scope>
    <source>
        <strain evidence="2">AVDCRST_MAG02</strain>
    </source>
</reference>
<gene>
    <name evidence="2" type="ORF">AVDCRST_MAG02-4815</name>
</gene>
<dbReference type="AlphaFoldDB" id="A0A6J4S4H9"/>
<evidence type="ECO:0000313" key="2">
    <source>
        <dbReference type="EMBL" id="CAA9483327.1"/>
    </source>
</evidence>